<accession>A0A4Q2IMK5</accession>
<evidence type="ECO:0000256" key="2">
    <source>
        <dbReference type="ARBA" id="ARBA00008537"/>
    </source>
</evidence>
<dbReference type="OrthoDB" id="9812221at2"/>
<dbReference type="Gene3D" id="1.20.1720.10">
    <property type="entry name" value="Multidrug resistance protein D"/>
    <property type="match status" value="1"/>
</dbReference>
<keyword evidence="3" id="KW-0813">Transport</keyword>
<organism evidence="9 10">
    <name type="scientific">Sphingomonas desiccabilis</name>
    <dbReference type="NCBI Taxonomy" id="429134"/>
    <lineage>
        <taxon>Bacteria</taxon>
        <taxon>Pseudomonadati</taxon>
        <taxon>Pseudomonadota</taxon>
        <taxon>Alphaproteobacteria</taxon>
        <taxon>Sphingomonadales</taxon>
        <taxon>Sphingomonadaceae</taxon>
        <taxon>Sphingomonas</taxon>
    </lineage>
</organism>
<dbReference type="Pfam" id="PF07690">
    <property type="entry name" value="MFS_1"/>
    <property type="match status" value="1"/>
</dbReference>
<gene>
    <name evidence="9" type="ORF">EO081_15460</name>
</gene>
<sequence>MNGKAEAPTPLTGVRLLLAGAVLALTNFMVVLDTTIANVSVPHISGSLAISGSQGTWIITSYAVAEAVCVPLTGWLSGRFGAVRVFTIGMIGFGVFSVLCGLSTTLGMLIACRIGQGLCGGPLMPLSQTLLMRIFRPDQRAQAMGAWSMTTVVAPILGPILGGTISDSWSWHWIFFINIPVAALCAFGAMRLLRHAETPTQPLRVDKIGLMLMLLWIGALQIMLDLGREHDWFADPTIVALAVIAGVGFLVFLAWEATEDQPIVDLRVFRHRGYTVAVTSLFFAFGTFFASAVIIPQWLQVSLGYTATYAGYATAFNGVAAVVMSPIVAKLSTKVDPRGLVCFGIVWLGMTTLLRTQWNSGADFWTLAFPQLLQGFGMPFFFVPLMTLALGSVDPKETAAAAGLMSFLRTMAGAIGTSVVTTMWDDSSRVARSEVTGRLNDGHTIDALTAQGMPLDQVRAIVAQLVDKEAMALATTHIFLLSALAFFGAATIIWLAPRPRRAADTSAAH</sequence>
<dbReference type="PROSITE" id="PS50850">
    <property type="entry name" value="MFS"/>
    <property type="match status" value="1"/>
</dbReference>
<comment type="caution">
    <text evidence="9">The sequence shown here is derived from an EMBL/GenBank/DDBJ whole genome shotgun (WGS) entry which is preliminary data.</text>
</comment>
<dbReference type="AlphaFoldDB" id="A0A4Q2IMK5"/>
<dbReference type="PANTHER" id="PTHR42718:SF9">
    <property type="entry name" value="MAJOR FACILITATOR SUPERFAMILY MULTIDRUG TRANSPORTER MFSC"/>
    <property type="match status" value="1"/>
</dbReference>
<protein>
    <submittedName>
        <fullName evidence="9">DHA2 family efflux MFS transporter permease subunit</fullName>
    </submittedName>
</protein>
<dbReference type="InterPro" id="IPR020846">
    <property type="entry name" value="MFS_dom"/>
</dbReference>
<dbReference type="EMBL" id="SDPT01000003">
    <property type="protein sequence ID" value="RXZ30560.1"/>
    <property type="molecule type" value="Genomic_DNA"/>
</dbReference>
<dbReference type="Proteomes" id="UP000292347">
    <property type="component" value="Unassembled WGS sequence"/>
</dbReference>
<dbReference type="SUPFAM" id="SSF103473">
    <property type="entry name" value="MFS general substrate transporter"/>
    <property type="match status" value="1"/>
</dbReference>
<dbReference type="CDD" id="cd17503">
    <property type="entry name" value="MFS_LmrB_MDR_like"/>
    <property type="match status" value="1"/>
</dbReference>
<keyword evidence="7" id="KW-0472">Membrane</keyword>
<feature type="domain" description="Major facilitator superfamily (MFS) profile" evidence="8">
    <location>
        <begin position="19"/>
        <end position="500"/>
    </location>
</feature>
<dbReference type="RefSeq" id="WP_129343157.1">
    <property type="nucleotide sequence ID" value="NZ_JACIDD010000003.1"/>
</dbReference>
<proteinExistence type="inferred from homology"/>
<name>A0A4Q2IMK5_9SPHN</name>
<evidence type="ECO:0000259" key="8">
    <source>
        <dbReference type="PROSITE" id="PS50850"/>
    </source>
</evidence>
<dbReference type="InterPro" id="IPR036259">
    <property type="entry name" value="MFS_trans_sf"/>
</dbReference>
<dbReference type="GO" id="GO:0022857">
    <property type="term" value="F:transmembrane transporter activity"/>
    <property type="evidence" value="ECO:0007669"/>
    <property type="project" value="InterPro"/>
</dbReference>
<evidence type="ECO:0000313" key="9">
    <source>
        <dbReference type="EMBL" id="RXZ30560.1"/>
    </source>
</evidence>
<evidence type="ECO:0000256" key="3">
    <source>
        <dbReference type="ARBA" id="ARBA00022448"/>
    </source>
</evidence>
<dbReference type="PANTHER" id="PTHR42718">
    <property type="entry name" value="MAJOR FACILITATOR SUPERFAMILY MULTIDRUG TRANSPORTER MFSC"/>
    <property type="match status" value="1"/>
</dbReference>
<evidence type="ECO:0000313" key="10">
    <source>
        <dbReference type="Proteomes" id="UP000292347"/>
    </source>
</evidence>
<dbReference type="NCBIfam" id="TIGR00711">
    <property type="entry name" value="efflux_EmrB"/>
    <property type="match status" value="1"/>
</dbReference>
<dbReference type="Gene3D" id="1.20.1250.20">
    <property type="entry name" value="MFS general substrate transporter like domains"/>
    <property type="match status" value="1"/>
</dbReference>
<keyword evidence="4" id="KW-1003">Cell membrane</keyword>
<evidence type="ECO:0000256" key="7">
    <source>
        <dbReference type="ARBA" id="ARBA00023136"/>
    </source>
</evidence>
<keyword evidence="5" id="KW-0812">Transmembrane</keyword>
<comment type="subcellular location">
    <subcellularLocation>
        <location evidence="1">Cell membrane</location>
        <topology evidence="1">Multi-pass membrane protein</topology>
    </subcellularLocation>
</comment>
<dbReference type="InterPro" id="IPR011701">
    <property type="entry name" value="MFS"/>
</dbReference>
<reference evidence="9 10" key="1">
    <citation type="submission" date="2019-01" db="EMBL/GenBank/DDBJ databases">
        <title>Sphingomonas mucosissima sp. nov. and Sphingomonas desiccabilis sp. nov., from biological soil crusts in the Colorado Plateau, USA.</title>
        <authorList>
            <person name="Zhu D."/>
        </authorList>
    </citation>
    <scope>NUCLEOTIDE SEQUENCE [LARGE SCALE GENOMIC DNA]</scope>
    <source>
        <strain evidence="9 10">CP1D</strain>
    </source>
</reference>
<evidence type="ECO:0000256" key="1">
    <source>
        <dbReference type="ARBA" id="ARBA00004651"/>
    </source>
</evidence>
<evidence type="ECO:0000256" key="6">
    <source>
        <dbReference type="ARBA" id="ARBA00022989"/>
    </source>
</evidence>
<keyword evidence="6" id="KW-1133">Transmembrane helix</keyword>
<evidence type="ECO:0000256" key="4">
    <source>
        <dbReference type="ARBA" id="ARBA00022475"/>
    </source>
</evidence>
<dbReference type="GO" id="GO:0005886">
    <property type="term" value="C:plasma membrane"/>
    <property type="evidence" value="ECO:0007669"/>
    <property type="project" value="UniProtKB-SubCell"/>
</dbReference>
<evidence type="ECO:0000256" key="5">
    <source>
        <dbReference type="ARBA" id="ARBA00022692"/>
    </source>
</evidence>
<keyword evidence="10" id="KW-1185">Reference proteome</keyword>
<comment type="similarity">
    <text evidence="2">Belongs to the major facilitator superfamily. EmrB family.</text>
</comment>
<dbReference type="InterPro" id="IPR004638">
    <property type="entry name" value="EmrB-like"/>
</dbReference>